<protein>
    <recommendedName>
        <fullName evidence="2">Xaa-Pro dipeptidyl-peptidase-like domain-containing protein</fullName>
    </recommendedName>
</protein>
<reference evidence="3 4" key="1">
    <citation type="submission" date="2016-10" db="EMBL/GenBank/DDBJ databases">
        <title>Genome sequence of the ascomycete fungus Penicillium subrubescens.</title>
        <authorList>
            <person name="De Vries R.P."/>
            <person name="Peng M."/>
            <person name="Dilokpimol A."/>
            <person name="Hilden K."/>
            <person name="Makela M.R."/>
            <person name="Grigoriev I."/>
            <person name="Riley R."/>
            <person name="Granchi Z."/>
        </authorList>
    </citation>
    <scope>NUCLEOTIDE SEQUENCE [LARGE SCALE GENOMIC DNA]</scope>
    <source>
        <strain evidence="3 4">CBS 132785</strain>
    </source>
</reference>
<dbReference type="InterPro" id="IPR051411">
    <property type="entry name" value="Polyketide_trans_af380"/>
</dbReference>
<comment type="caution">
    <text evidence="3">The sequence shown here is derived from an EMBL/GenBank/DDBJ whole genome shotgun (WGS) entry which is preliminary data.</text>
</comment>
<comment type="similarity">
    <text evidence="1">Belongs to the polyketide transferase af380 family.</text>
</comment>
<keyword evidence="4" id="KW-1185">Reference proteome</keyword>
<dbReference type="EMBL" id="MNBE01000626">
    <property type="protein sequence ID" value="OKP02390.1"/>
    <property type="molecule type" value="Genomic_DNA"/>
</dbReference>
<dbReference type="Proteomes" id="UP000186955">
    <property type="component" value="Unassembled WGS sequence"/>
</dbReference>
<dbReference type="Gene3D" id="3.40.50.1820">
    <property type="entry name" value="alpha/beta hydrolase"/>
    <property type="match status" value="1"/>
</dbReference>
<gene>
    <name evidence="3" type="ORF">PENSUB_7154</name>
</gene>
<dbReference type="InterPro" id="IPR000383">
    <property type="entry name" value="Xaa-Pro-like_dom"/>
</dbReference>
<dbReference type="Gene3D" id="1.10.10.800">
    <property type="match status" value="1"/>
</dbReference>
<name>A0A1Q5TQ89_9EURO</name>
<dbReference type="InterPro" id="IPR029058">
    <property type="entry name" value="AB_hydrolase_fold"/>
</dbReference>
<evidence type="ECO:0000259" key="2">
    <source>
        <dbReference type="Pfam" id="PF02129"/>
    </source>
</evidence>
<sequence length="297" mass="33235">MELHVKFESNGETLAGVLFRPDNAQGKLPTVVCAGGWCYTKEIILPHIARIVNDGAVQVLAFDYAGFGESSGARRQHLDPWQQISDYRNALTYIESRDDVDPLRLGCLGISYSGGLVLILAAIDPRIKSVVSIVPVVDGFNNLRRAHDERCFADLQAGILQDRRGRVAGKEGKITMASQTRYEELSVWPFPRVNEVFMQDKESEAPLHEHWSTMESAELLLNYSVSPFLSRVINTNVMMIVAEGDYITAWDLEVQAFNQIRSQAKQLEILSGVSHMSLYSDRADTNIAAVRAKEWFS</sequence>
<accession>A0A1Q5TQ89</accession>
<dbReference type="Pfam" id="PF02129">
    <property type="entry name" value="Peptidase_S15"/>
    <property type="match status" value="1"/>
</dbReference>
<proteinExistence type="inferred from homology"/>
<organism evidence="3 4">
    <name type="scientific">Penicillium subrubescens</name>
    <dbReference type="NCBI Taxonomy" id="1316194"/>
    <lineage>
        <taxon>Eukaryota</taxon>
        <taxon>Fungi</taxon>
        <taxon>Dikarya</taxon>
        <taxon>Ascomycota</taxon>
        <taxon>Pezizomycotina</taxon>
        <taxon>Eurotiomycetes</taxon>
        <taxon>Eurotiomycetidae</taxon>
        <taxon>Eurotiales</taxon>
        <taxon>Aspergillaceae</taxon>
        <taxon>Penicillium</taxon>
    </lineage>
</organism>
<dbReference type="GO" id="GO:0016787">
    <property type="term" value="F:hydrolase activity"/>
    <property type="evidence" value="ECO:0007669"/>
    <property type="project" value="InterPro"/>
</dbReference>
<evidence type="ECO:0000313" key="3">
    <source>
        <dbReference type="EMBL" id="OKP02390.1"/>
    </source>
</evidence>
<dbReference type="AlphaFoldDB" id="A0A1Q5TQ89"/>
<dbReference type="GO" id="GO:0017000">
    <property type="term" value="P:antibiotic biosynthetic process"/>
    <property type="evidence" value="ECO:0007669"/>
    <property type="project" value="UniProtKB-ARBA"/>
</dbReference>
<evidence type="ECO:0000256" key="1">
    <source>
        <dbReference type="ARBA" id="ARBA00029464"/>
    </source>
</evidence>
<dbReference type="OrthoDB" id="2498029at2759"/>
<feature type="domain" description="Xaa-Pro dipeptidyl-peptidase-like" evidence="2">
    <location>
        <begin position="11"/>
        <end position="262"/>
    </location>
</feature>
<dbReference type="PANTHER" id="PTHR47751">
    <property type="entry name" value="SUPERFAMILY HYDROLASE, PUTATIVE (AFU_ORTHOLOGUE AFUA_2G16580)-RELATED"/>
    <property type="match status" value="1"/>
</dbReference>
<dbReference type="PANTHER" id="PTHR47751:SF2">
    <property type="entry name" value="DLTD N-TERMINAL DOMAIN PROTEIN (AFU_ORTHOLOGUE AFUA_8G00380)-RELATED"/>
    <property type="match status" value="1"/>
</dbReference>
<evidence type="ECO:0000313" key="4">
    <source>
        <dbReference type="Proteomes" id="UP000186955"/>
    </source>
</evidence>
<dbReference type="GO" id="GO:0072330">
    <property type="term" value="P:monocarboxylic acid biosynthetic process"/>
    <property type="evidence" value="ECO:0007669"/>
    <property type="project" value="UniProtKB-ARBA"/>
</dbReference>
<dbReference type="SUPFAM" id="SSF53474">
    <property type="entry name" value="alpha/beta-Hydrolases"/>
    <property type="match status" value="1"/>
</dbReference>